<sequence length="313" mass="35308">MAPAVHQFWKIRNELSVDDGLVLFGCRLVIPQSSRRDILQNLHAAHPGIVRMKRRARQTIYWPGLSNDIVAFVDSCQVCQELQPSQQQEPLLRDALPERVFEEVSADLFESGRLHVLVYTDRLSGWPSNGYAEAAVDAIKRLVLKIAPAGDLTSDAFMQGLLKFRNTPSENGMSPAEMVFGSQLRSILPAHRTSFAPRWKDIMTARDRQHALDDEVKKRYDERARPLSPMTIGSHVRIQDPHSLLWDRAGQIVSIGKYRSYRVKFASGSVLWRNRRHLRPLLSDDKDAQKIPGIEGDATTPPANSNDDGVPET</sequence>
<dbReference type="EMBL" id="LRGB01012422">
    <property type="protein sequence ID" value="KZR99867.1"/>
    <property type="molecule type" value="Genomic_DNA"/>
</dbReference>
<evidence type="ECO:0000313" key="5">
    <source>
        <dbReference type="Proteomes" id="UP000076858"/>
    </source>
</evidence>
<evidence type="ECO:0000256" key="2">
    <source>
        <dbReference type="SAM" id="MobiDB-lite"/>
    </source>
</evidence>
<dbReference type="PANTHER" id="PTHR37984:SF5">
    <property type="entry name" value="PROTEIN NYNRIN-LIKE"/>
    <property type="match status" value="1"/>
</dbReference>
<dbReference type="PANTHER" id="PTHR37984">
    <property type="entry name" value="PROTEIN CBG26694"/>
    <property type="match status" value="1"/>
</dbReference>
<feature type="region of interest" description="Disordered" evidence="2">
    <location>
        <begin position="283"/>
        <end position="313"/>
    </location>
</feature>
<dbReference type="OrthoDB" id="2286242at2759"/>
<feature type="domain" description="Integrase zinc-binding" evidence="3">
    <location>
        <begin position="30"/>
        <end position="84"/>
    </location>
</feature>
<dbReference type="FunFam" id="1.10.340.70:FF:000003">
    <property type="entry name" value="Protein CBG25708"/>
    <property type="match status" value="1"/>
</dbReference>
<accession>A0A164H968</accession>
<proteinExistence type="predicted"/>
<evidence type="ECO:0000259" key="3">
    <source>
        <dbReference type="Pfam" id="PF17921"/>
    </source>
</evidence>
<dbReference type="InterPro" id="IPR050951">
    <property type="entry name" value="Retrovirus_Pol_polyprotein"/>
</dbReference>
<evidence type="ECO:0000313" key="4">
    <source>
        <dbReference type="EMBL" id="KZR99867.1"/>
    </source>
</evidence>
<dbReference type="GO" id="GO:0003964">
    <property type="term" value="F:RNA-directed DNA polymerase activity"/>
    <property type="evidence" value="ECO:0007669"/>
    <property type="project" value="UniProtKB-EC"/>
</dbReference>
<dbReference type="Pfam" id="PF17921">
    <property type="entry name" value="Integrase_H2C2"/>
    <property type="match status" value="1"/>
</dbReference>
<dbReference type="Proteomes" id="UP000076858">
    <property type="component" value="Unassembled WGS sequence"/>
</dbReference>
<gene>
    <name evidence="4" type="ORF">APZ42_004101</name>
</gene>
<keyword evidence="5" id="KW-1185">Reference proteome</keyword>
<reference evidence="4 5" key="1">
    <citation type="submission" date="2016-03" db="EMBL/GenBank/DDBJ databases">
        <title>EvidentialGene: Evidence-directed Construction of Genes on Genomes.</title>
        <authorList>
            <person name="Gilbert D.G."/>
            <person name="Choi J.-H."/>
            <person name="Mockaitis K."/>
            <person name="Colbourne J."/>
            <person name="Pfrender M."/>
        </authorList>
    </citation>
    <scope>NUCLEOTIDE SEQUENCE [LARGE SCALE GENOMIC DNA]</scope>
    <source>
        <strain evidence="4 5">Xinb3</strain>
        <tissue evidence="4">Complete organism</tissue>
    </source>
</reference>
<name>A0A164H968_9CRUS</name>
<dbReference type="AlphaFoldDB" id="A0A164H968"/>
<protein>
    <recommendedName>
        <fullName evidence="1">RNA-directed DNA polymerase</fullName>
        <ecNumber evidence="1">2.7.7.49</ecNumber>
    </recommendedName>
</protein>
<dbReference type="InterPro" id="IPR041588">
    <property type="entry name" value="Integrase_H2C2"/>
</dbReference>
<dbReference type="EC" id="2.7.7.49" evidence="1"/>
<organism evidence="4 5">
    <name type="scientific">Daphnia magna</name>
    <dbReference type="NCBI Taxonomy" id="35525"/>
    <lineage>
        <taxon>Eukaryota</taxon>
        <taxon>Metazoa</taxon>
        <taxon>Ecdysozoa</taxon>
        <taxon>Arthropoda</taxon>
        <taxon>Crustacea</taxon>
        <taxon>Branchiopoda</taxon>
        <taxon>Diplostraca</taxon>
        <taxon>Cladocera</taxon>
        <taxon>Anomopoda</taxon>
        <taxon>Daphniidae</taxon>
        <taxon>Daphnia</taxon>
    </lineage>
</organism>
<evidence type="ECO:0000256" key="1">
    <source>
        <dbReference type="ARBA" id="ARBA00012493"/>
    </source>
</evidence>
<dbReference type="Gene3D" id="1.10.340.70">
    <property type="match status" value="1"/>
</dbReference>
<comment type="caution">
    <text evidence="4">The sequence shown here is derived from an EMBL/GenBank/DDBJ whole genome shotgun (WGS) entry which is preliminary data.</text>
</comment>
<dbReference type="STRING" id="35525.A0A164H968"/>